<protein>
    <recommendedName>
        <fullName evidence="1">Mitochondrial import inner membrane translocase subunit</fullName>
    </recommendedName>
</protein>
<feature type="domain" description="Tim10-like" evidence="3">
    <location>
        <begin position="34"/>
        <end position="96"/>
    </location>
</feature>
<accession>A0ABD2Q235</accession>
<gene>
    <name evidence="4" type="ORF">Ciccas_007780</name>
</gene>
<dbReference type="SUPFAM" id="SSF144122">
    <property type="entry name" value="Tim10-like"/>
    <property type="match status" value="1"/>
</dbReference>
<keyword evidence="1" id="KW-0496">Mitochondrion</keyword>
<sequence length="106" mass="11821">MSYSFDSDSASSSTAPYFDSNGLGSNAENDLRKFVAEVETSAQFQTQVNTVSNICWDKCFPSGSYGYKMDDKKAQCIKNCTERYLEMAMHLQSKLQSSLQKHSSGM</sequence>
<comment type="subunit">
    <text evidence="1">Heterohexamer.</text>
</comment>
<dbReference type="Gene3D" id="1.10.287.810">
    <property type="entry name" value="Mitochondrial import inner membrane translocase subunit tim13 like domains"/>
    <property type="match status" value="1"/>
</dbReference>
<dbReference type="GO" id="GO:0015031">
    <property type="term" value="P:protein transport"/>
    <property type="evidence" value="ECO:0007669"/>
    <property type="project" value="UniProtKB-KW"/>
</dbReference>
<comment type="function">
    <text evidence="1">Mitochondrial intermembrane chaperone that participates in the import and insertion of some multi-pass transmembrane proteins into the mitochondrial inner membrane. Also required for the transfer of beta-barrel precursors from the TOM complex to the sorting and assembly machinery (SAM complex) of the outer membrane. Acts as a chaperone-like protein that protects the hydrophobic precursors from aggregation and guide them through the mitochondrial intermembrane space.</text>
</comment>
<evidence type="ECO:0000313" key="5">
    <source>
        <dbReference type="Proteomes" id="UP001626550"/>
    </source>
</evidence>
<keyword evidence="1" id="KW-1015">Disulfide bond</keyword>
<dbReference type="AlphaFoldDB" id="A0ABD2Q235"/>
<name>A0ABD2Q235_9PLAT</name>
<feature type="compositionally biased region" description="Low complexity" evidence="2">
    <location>
        <begin position="1"/>
        <end position="18"/>
    </location>
</feature>
<comment type="similarity">
    <text evidence="1">Belongs to the small Tim family.</text>
</comment>
<dbReference type="GO" id="GO:0005743">
    <property type="term" value="C:mitochondrial inner membrane"/>
    <property type="evidence" value="ECO:0007669"/>
    <property type="project" value="UniProtKB-SubCell"/>
</dbReference>
<comment type="caution">
    <text evidence="4">The sequence shown here is derived from an EMBL/GenBank/DDBJ whole genome shotgun (WGS) entry which is preliminary data.</text>
</comment>
<evidence type="ECO:0000259" key="3">
    <source>
        <dbReference type="Pfam" id="PF02953"/>
    </source>
</evidence>
<keyword evidence="1" id="KW-0143">Chaperone</keyword>
<keyword evidence="1" id="KW-0811">Translocation</keyword>
<dbReference type="InterPro" id="IPR035427">
    <property type="entry name" value="Tim10-like_dom_sf"/>
</dbReference>
<organism evidence="4 5">
    <name type="scientific">Cichlidogyrus casuarinus</name>
    <dbReference type="NCBI Taxonomy" id="1844966"/>
    <lineage>
        <taxon>Eukaryota</taxon>
        <taxon>Metazoa</taxon>
        <taxon>Spiralia</taxon>
        <taxon>Lophotrochozoa</taxon>
        <taxon>Platyhelminthes</taxon>
        <taxon>Monogenea</taxon>
        <taxon>Monopisthocotylea</taxon>
        <taxon>Dactylogyridea</taxon>
        <taxon>Ancyrocephalidae</taxon>
        <taxon>Cichlidogyrus</taxon>
    </lineage>
</organism>
<keyword evidence="5" id="KW-1185">Reference proteome</keyword>
<evidence type="ECO:0000313" key="4">
    <source>
        <dbReference type="EMBL" id="KAL3313614.1"/>
    </source>
</evidence>
<comment type="subcellular location">
    <subcellularLocation>
        <location evidence="1">Mitochondrion inner membrane</location>
        <topology evidence="1">Peripheral membrane protein</topology>
        <orientation evidence="1">Intermembrane side</orientation>
    </subcellularLocation>
</comment>
<keyword evidence="1" id="KW-0653">Protein transport</keyword>
<comment type="domain">
    <text evidence="1">The twin CX3C motif contains 4 conserved Cys residues that form 2 disulfide bonds in the mitochondrial intermembrane space.</text>
</comment>
<proteinExistence type="inferred from homology"/>
<reference evidence="4 5" key="1">
    <citation type="submission" date="2024-11" db="EMBL/GenBank/DDBJ databases">
        <title>Adaptive evolution of stress response genes in parasites aligns with host niche diversity.</title>
        <authorList>
            <person name="Hahn C."/>
            <person name="Resl P."/>
        </authorList>
    </citation>
    <scope>NUCLEOTIDE SEQUENCE [LARGE SCALE GENOMIC DNA]</scope>
    <source>
        <strain evidence="4">EGGRZ-B1_66</strain>
        <tissue evidence="4">Body</tissue>
    </source>
</reference>
<dbReference type="EMBL" id="JBJKFK010001248">
    <property type="protein sequence ID" value="KAL3313614.1"/>
    <property type="molecule type" value="Genomic_DNA"/>
</dbReference>
<feature type="region of interest" description="Disordered" evidence="2">
    <location>
        <begin position="1"/>
        <end position="24"/>
    </location>
</feature>
<keyword evidence="1" id="KW-0999">Mitochondrion inner membrane</keyword>
<dbReference type="InterPro" id="IPR004217">
    <property type="entry name" value="Tim10-like"/>
</dbReference>
<keyword evidence="1" id="KW-0813">Transport</keyword>
<dbReference type="Proteomes" id="UP001626550">
    <property type="component" value="Unassembled WGS sequence"/>
</dbReference>
<dbReference type="Pfam" id="PF02953">
    <property type="entry name" value="zf-Tim10_DDP"/>
    <property type="match status" value="1"/>
</dbReference>
<evidence type="ECO:0000256" key="2">
    <source>
        <dbReference type="SAM" id="MobiDB-lite"/>
    </source>
</evidence>
<keyword evidence="1" id="KW-0472">Membrane</keyword>
<evidence type="ECO:0000256" key="1">
    <source>
        <dbReference type="RuleBase" id="RU367043"/>
    </source>
</evidence>